<dbReference type="InterPro" id="IPR003753">
    <property type="entry name" value="Exonuc_VII_L"/>
</dbReference>
<proteinExistence type="predicted"/>
<dbReference type="CDD" id="cd04489">
    <property type="entry name" value="ExoVII_LU_OBF"/>
    <property type="match status" value="1"/>
</dbReference>
<dbReference type="Pfam" id="PF13742">
    <property type="entry name" value="tRNA_anti_2"/>
    <property type="match status" value="1"/>
</dbReference>
<dbReference type="GO" id="GO:0003676">
    <property type="term" value="F:nucleic acid binding"/>
    <property type="evidence" value="ECO:0007669"/>
    <property type="project" value="InterPro"/>
</dbReference>
<sequence length="104" mass="11921">MQIRTVIFQSASISLSFSPEDGMKVLVYGRVSSYPKRGDYQVVVNRMERYGRGELYEAYEKLKEKLKAEGFFDETAKKPIPDIVNRIGIVTSQDGAARYFKSNR</sequence>
<dbReference type="AlphaFoldDB" id="A0A1E5IIE4"/>
<organism evidence="2 3">
    <name type="scientific">Endomicrobium trichonymphae</name>
    <dbReference type="NCBI Taxonomy" id="1408204"/>
    <lineage>
        <taxon>Bacteria</taxon>
        <taxon>Pseudomonadati</taxon>
        <taxon>Elusimicrobiota</taxon>
        <taxon>Endomicrobiia</taxon>
        <taxon>Endomicrobiales</taxon>
        <taxon>Endomicrobiaceae</taxon>
        <taxon>Candidatus Endomicrobiellum</taxon>
    </lineage>
</organism>
<dbReference type="Proteomes" id="UP000095237">
    <property type="component" value="Unassembled WGS sequence"/>
</dbReference>
<dbReference type="EMBL" id="LNVX01000529">
    <property type="protein sequence ID" value="OEG69923.1"/>
    <property type="molecule type" value="Genomic_DNA"/>
</dbReference>
<name>A0A1E5IIE4_ENDTX</name>
<dbReference type="GO" id="GO:0009318">
    <property type="term" value="C:exodeoxyribonuclease VII complex"/>
    <property type="evidence" value="ECO:0007669"/>
    <property type="project" value="InterPro"/>
</dbReference>
<evidence type="ECO:0000259" key="1">
    <source>
        <dbReference type="Pfam" id="PF13742"/>
    </source>
</evidence>
<keyword evidence="3" id="KW-1185">Reference proteome</keyword>
<dbReference type="GO" id="GO:0006308">
    <property type="term" value="P:DNA catabolic process"/>
    <property type="evidence" value="ECO:0007669"/>
    <property type="project" value="InterPro"/>
</dbReference>
<dbReference type="PANTHER" id="PTHR30008:SF0">
    <property type="entry name" value="EXODEOXYRIBONUCLEASE 7 LARGE SUBUNIT"/>
    <property type="match status" value="1"/>
</dbReference>
<dbReference type="PANTHER" id="PTHR30008">
    <property type="entry name" value="EXODEOXYRIBONUCLEASE 7 LARGE SUBUNIT"/>
    <property type="match status" value="1"/>
</dbReference>
<dbReference type="GO" id="GO:0008855">
    <property type="term" value="F:exodeoxyribonuclease VII activity"/>
    <property type="evidence" value="ECO:0007669"/>
    <property type="project" value="InterPro"/>
</dbReference>
<reference evidence="2 3" key="1">
    <citation type="submission" date="2015-11" db="EMBL/GenBank/DDBJ databases">
        <title>Evidence for parallel genomic evolution in an endosymbiosis of termite gut flagellates.</title>
        <authorList>
            <person name="Zheng H."/>
        </authorList>
    </citation>
    <scope>NUCLEOTIDE SEQUENCE [LARGE SCALE GENOMIC DNA]</scope>
    <source>
        <strain evidence="2 3">CET450</strain>
    </source>
</reference>
<evidence type="ECO:0000313" key="2">
    <source>
        <dbReference type="EMBL" id="OEG69923.1"/>
    </source>
</evidence>
<comment type="caution">
    <text evidence="2">The sequence shown here is derived from an EMBL/GenBank/DDBJ whole genome shotgun (WGS) entry which is preliminary data.</text>
</comment>
<gene>
    <name evidence="2" type="ORF">ATZ36_07060</name>
</gene>
<feature type="domain" description="OB-fold nucleic acid binding" evidence="1">
    <location>
        <begin position="1"/>
        <end position="48"/>
    </location>
</feature>
<evidence type="ECO:0000313" key="3">
    <source>
        <dbReference type="Proteomes" id="UP000095237"/>
    </source>
</evidence>
<dbReference type="InterPro" id="IPR025824">
    <property type="entry name" value="OB-fold_nuc-bd_dom"/>
</dbReference>
<accession>A0A1E5IIE4</accession>
<protein>
    <recommendedName>
        <fullName evidence="1">OB-fold nucleic acid binding domain-containing protein</fullName>
    </recommendedName>
</protein>